<accession>A0ABD2WB36</accession>
<protein>
    <recommendedName>
        <fullName evidence="3">RRM domain-containing protein</fullName>
    </recommendedName>
</protein>
<evidence type="ECO:0000313" key="2">
    <source>
        <dbReference type="Proteomes" id="UP001627154"/>
    </source>
</evidence>
<dbReference type="CDD" id="cd00590">
    <property type="entry name" value="RRM_SF"/>
    <property type="match status" value="1"/>
</dbReference>
<organism evidence="1 2">
    <name type="scientific">Trichogramma kaykai</name>
    <dbReference type="NCBI Taxonomy" id="54128"/>
    <lineage>
        <taxon>Eukaryota</taxon>
        <taxon>Metazoa</taxon>
        <taxon>Ecdysozoa</taxon>
        <taxon>Arthropoda</taxon>
        <taxon>Hexapoda</taxon>
        <taxon>Insecta</taxon>
        <taxon>Pterygota</taxon>
        <taxon>Neoptera</taxon>
        <taxon>Endopterygota</taxon>
        <taxon>Hymenoptera</taxon>
        <taxon>Apocrita</taxon>
        <taxon>Proctotrupomorpha</taxon>
        <taxon>Chalcidoidea</taxon>
        <taxon>Trichogrammatidae</taxon>
        <taxon>Trichogramma</taxon>
    </lineage>
</organism>
<evidence type="ECO:0000313" key="1">
    <source>
        <dbReference type="EMBL" id="KAL3389880.1"/>
    </source>
</evidence>
<comment type="caution">
    <text evidence="1">The sequence shown here is derived from an EMBL/GenBank/DDBJ whole genome shotgun (WGS) entry which is preliminary data.</text>
</comment>
<dbReference type="AlphaFoldDB" id="A0ABD2WB36"/>
<proteinExistence type="predicted"/>
<dbReference type="EMBL" id="JBJJXI010000122">
    <property type="protein sequence ID" value="KAL3389880.1"/>
    <property type="molecule type" value="Genomic_DNA"/>
</dbReference>
<keyword evidence="2" id="KW-1185">Reference proteome</keyword>
<dbReference type="Proteomes" id="UP001627154">
    <property type="component" value="Unassembled WGS sequence"/>
</dbReference>
<evidence type="ECO:0008006" key="3">
    <source>
        <dbReference type="Google" id="ProtNLM"/>
    </source>
</evidence>
<reference evidence="1 2" key="1">
    <citation type="journal article" date="2024" name="bioRxiv">
        <title>A reference genome for Trichogramma kaykai: A tiny desert-dwelling parasitoid wasp with competing sex-ratio distorters.</title>
        <authorList>
            <person name="Culotta J."/>
            <person name="Lindsey A.R."/>
        </authorList>
    </citation>
    <scope>NUCLEOTIDE SEQUENCE [LARGE SCALE GENOMIC DNA]</scope>
    <source>
        <strain evidence="1 2">KSX58</strain>
    </source>
</reference>
<name>A0ABD2WB36_9HYME</name>
<gene>
    <name evidence="1" type="ORF">TKK_015237</name>
</gene>
<sequence>MEPTTILDKIITGQVIEEQDEQIITLLKEYADGLTNITTERPKAKLIITLTFRFPKDKAKLIDVLKQKKEEPTQEKEKSKAKDKIVTNLDPQRLHILVPKEMSCWEAIEILKKYGEIDFYDFVEMDKRPPKIFAIYVRYCTQEAADQAKKSTAFLKEVRLGTKWILKDLYANLPREYKCLYCHHKVTLSRKECHDEVCLGQQLEQRRKQTS</sequence>